<dbReference type="Proteomes" id="UP000198636">
    <property type="component" value="Unassembled WGS sequence"/>
</dbReference>
<dbReference type="Gene3D" id="3.40.630.30">
    <property type="match status" value="1"/>
</dbReference>
<reference evidence="2 3" key="1">
    <citation type="submission" date="2016-10" db="EMBL/GenBank/DDBJ databases">
        <authorList>
            <person name="de Groot N.N."/>
        </authorList>
    </citation>
    <scope>NUCLEOTIDE SEQUENCE [LARGE SCALE GENOMIC DNA]</scope>
    <source>
        <strain evidence="2 3">DSM 18978</strain>
    </source>
</reference>
<evidence type="ECO:0000313" key="2">
    <source>
        <dbReference type="EMBL" id="SCZ11779.1"/>
    </source>
</evidence>
<dbReference type="EMBL" id="FMUS01000065">
    <property type="protein sequence ID" value="SCZ11779.1"/>
    <property type="molecule type" value="Genomic_DNA"/>
</dbReference>
<dbReference type="PROSITE" id="PS51186">
    <property type="entry name" value="GNAT"/>
    <property type="match status" value="1"/>
</dbReference>
<evidence type="ECO:0000259" key="1">
    <source>
        <dbReference type="PROSITE" id="PS51186"/>
    </source>
</evidence>
<gene>
    <name evidence="2" type="ORF">SAMN03080606_04382</name>
</gene>
<feature type="non-terminal residue" evidence="2">
    <location>
        <position position="1"/>
    </location>
</feature>
<evidence type="ECO:0000313" key="3">
    <source>
        <dbReference type="Proteomes" id="UP000198636"/>
    </source>
</evidence>
<protein>
    <recommendedName>
        <fullName evidence="1">N-acetyltransferase domain-containing protein</fullName>
    </recommendedName>
</protein>
<dbReference type="SUPFAM" id="SSF55729">
    <property type="entry name" value="Acyl-CoA N-acyltransferases (Nat)"/>
    <property type="match status" value="1"/>
</dbReference>
<sequence>LDNGFKSIKLDVLGTNARAIKSYQKAGFNITGKFELNDETFYWMEIAR</sequence>
<dbReference type="InterPro" id="IPR000182">
    <property type="entry name" value="GNAT_dom"/>
</dbReference>
<dbReference type="AlphaFoldDB" id="A0A1G5LHY2"/>
<feature type="domain" description="N-acetyltransferase" evidence="1">
    <location>
        <begin position="1"/>
        <end position="48"/>
    </location>
</feature>
<dbReference type="GO" id="GO:0016747">
    <property type="term" value="F:acyltransferase activity, transferring groups other than amino-acyl groups"/>
    <property type="evidence" value="ECO:0007669"/>
    <property type="project" value="InterPro"/>
</dbReference>
<proteinExistence type="predicted"/>
<organism evidence="2 3">
    <name type="scientific">Alkaliphilus peptidifermentans DSM 18978</name>
    <dbReference type="NCBI Taxonomy" id="1120976"/>
    <lineage>
        <taxon>Bacteria</taxon>
        <taxon>Bacillati</taxon>
        <taxon>Bacillota</taxon>
        <taxon>Clostridia</taxon>
        <taxon>Peptostreptococcales</taxon>
        <taxon>Natronincolaceae</taxon>
        <taxon>Alkaliphilus</taxon>
    </lineage>
</organism>
<dbReference type="InterPro" id="IPR016181">
    <property type="entry name" value="Acyl_CoA_acyltransferase"/>
</dbReference>
<name>A0A1G5LHY2_9FIRM</name>
<accession>A0A1G5LHY2</accession>
<keyword evidence="3" id="KW-1185">Reference proteome</keyword>